<dbReference type="InterPro" id="IPR019591">
    <property type="entry name" value="Mrp/NBP35_ATP-bd"/>
</dbReference>
<dbReference type="GO" id="GO:0006950">
    <property type="term" value="P:response to stress"/>
    <property type="evidence" value="ECO:0007669"/>
    <property type="project" value="UniProtKB-ARBA"/>
</dbReference>
<dbReference type="SUPFAM" id="SSF48173">
    <property type="entry name" value="Cryptochrome/photolyase FAD-binding domain"/>
    <property type="match status" value="1"/>
</dbReference>
<dbReference type="InterPro" id="IPR018394">
    <property type="entry name" value="DNA_photolyase_1_CS_C"/>
</dbReference>
<dbReference type="Gene3D" id="1.25.40.80">
    <property type="match status" value="1"/>
</dbReference>
<dbReference type="GO" id="GO:0046872">
    <property type="term" value="F:metal ion binding"/>
    <property type="evidence" value="ECO:0007669"/>
    <property type="project" value="UniProtKB-KW"/>
</dbReference>
<feature type="compositionally biased region" description="Pro residues" evidence="13">
    <location>
        <begin position="708"/>
        <end position="717"/>
    </location>
</feature>
<dbReference type="PROSITE" id="PS00691">
    <property type="entry name" value="DNA_PHOTOLYASES_1_2"/>
    <property type="match status" value="1"/>
</dbReference>
<evidence type="ECO:0000256" key="11">
    <source>
        <dbReference type="PIRSR" id="PIRSR602081-1"/>
    </source>
</evidence>
<evidence type="ECO:0000313" key="15">
    <source>
        <dbReference type="EMBL" id="KAK9843673.1"/>
    </source>
</evidence>
<evidence type="ECO:0000256" key="3">
    <source>
        <dbReference type="ARBA" id="ARBA00022630"/>
    </source>
</evidence>
<accession>A0AAW1SDE2</accession>
<keyword evidence="3 11" id="KW-0285">Flavoprotein</keyword>
<comment type="caution">
    <text evidence="15">The sequence shown here is derived from an EMBL/GenBank/DDBJ whole genome shotgun (WGS) entry which is preliminary data.</text>
</comment>
<gene>
    <name evidence="15" type="ORF">WJX81_001963</name>
</gene>
<keyword evidence="4" id="KW-0479">Metal-binding</keyword>
<dbReference type="PROSITE" id="PS51645">
    <property type="entry name" value="PHR_CRY_ALPHA_BETA"/>
    <property type="match status" value="1"/>
</dbReference>
<dbReference type="Gene3D" id="3.40.50.620">
    <property type="entry name" value="HUPs"/>
    <property type="match status" value="1"/>
</dbReference>
<sequence length="723" mass="79635">MFFVASGKGGVGKSTTAVNLAVAMAAKPGMRVGLLDADVHGPSVPRMMHLSGRPQVSAGNKMVPLENYRVRCMSMGFLMQDDVAAVWRGPMVMSALEKFVRGVEWGELDDIALIDARRGVTMFNNISVAVLGIVENMSYYACPACQHREYIFGQDGAKHTATELGLDLLGEVPLNIKPHRALLASLSSLSAGMPHQRTPGTVLLWFRRDLRVADNPALIAALQTGAVVVPVYVWAAEEEGQFQPGRCSRWWLHYSLLAFEADLAALGARLVYRRAPESRIALLQLIEETGAQALFFNHLYDPISLVRDNEIKAAMAAAGVHCRSFNADVLFEPWLVLAEGGRPDTCCKDYWNRAMSLPFPPPKPLPPPLAMRAVPEEVVSVELANLGLMTPEEKQSNQQLLYTWTPGSKGAHVLLDGFVRRHLAVFDADRAKTDRTSTSRLSPHVHFGEISVRFIFHVVKRAEAGGVASAAACAAFLQQMGYREYARYLSYHFPFTHERSLLEHLRAAPWRFDQGLFKAWRQGRTGYPLVDAGLRELWSTGWMHNRSRVVCASFLVKNLLLPWQWGLKHYWDAQLDADLESDALGWQYVSGCLADAKPFSHMLDHAAESARFDPEGRYVRRWLPVLARLPAKWIHRPWEAPPALLADAGVELGVNYPLPLITLEESRAALARASAVIEQAMVPALDGVALARAVAGRAAAAPSGAAPANPPEGPPAPKRLRAP</sequence>
<evidence type="ECO:0000256" key="13">
    <source>
        <dbReference type="SAM" id="MobiDB-lite"/>
    </source>
</evidence>
<dbReference type="GO" id="GO:0009882">
    <property type="term" value="F:blue light photoreceptor activity"/>
    <property type="evidence" value="ECO:0007669"/>
    <property type="project" value="InterPro"/>
</dbReference>
<dbReference type="GO" id="GO:0016226">
    <property type="term" value="P:iron-sulfur cluster assembly"/>
    <property type="evidence" value="ECO:0007669"/>
    <property type="project" value="InterPro"/>
</dbReference>
<keyword evidence="9" id="KW-0408">Iron</keyword>
<evidence type="ECO:0000256" key="6">
    <source>
        <dbReference type="ARBA" id="ARBA00022827"/>
    </source>
</evidence>
<comment type="cofactor">
    <cofactor evidence="11">
        <name>FAD</name>
        <dbReference type="ChEBI" id="CHEBI:57692"/>
    </cofactor>
    <text evidence="11">Binds 1 FAD per subunit.</text>
</comment>
<feature type="binding site" evidence="11">
    <location>
        <begin position="438"/>
        <end position="442"/>
    </location>
    <ligand>
        <name>FAD</name>
        <dbReference type="ChEBI" id="CHEBI:57692"/>
    </ligand>
</feature>
<dbReference type="InterPro" id="IPR027417">
    <property type="entry name" value="P-loop_NTPase"/>
</dbReference>
<feature type="region of interest" description="Disordered" evidence="13">
    <location>
        <begin position="700"/>
        <end position="723"/>
    </location>
</feature>
<evidence type="ECO:0000256" key="4">
    <source>
        <dbReference type="ARBA" id="ARBA00022723"/>
    </source>
</evidence>
<keyword evidence="8" id="KW-0157">Chromophore</keyword>
<dbReference type="GO" id="GO:0140663">
    <property type="term" value="F:ATP-dependent FeS chaperone activity"/>
    <property type="evidence" value="ECO:0007669"/>
    <property type="project" value="InterPro"/>
</dbReference>
<comment type="similarity">
    <text evidence="2">Belongs to the DNA photolyase class-1 family.</text>
</comment>
<keyword evidence="7" id="KW-0067">ATP-binding</keyword>
<evidence type="ECO:0000256" key="10">
    <source>
        <dbReference type="ARBA" id="ARBA00023014"/>
    </source>
</evidence>
<dbReference type="Gene3D" id="3.40.50.300">
    <property type="entry name" value="P-loop containing nucleotide triphosphate hydrolases"/>
    <property type="match status" value="1"/>
</dbReference>
<feature type="domain" description="Photolyase/cryptochrome alpha/beta" evidence="14">
    <location>
        <begin position="200"/>
        <end position="330"/>
    </location>
</feature>
<dbReference type="InterPro" id="IPR005101">
    <property type="entry name" value="Cryptochr/Photolyase_FAD-bd"/>
</dbReference>
<dbReference type="GO" id="GO:0032922">
    <property type="term" value="P:circadian regulation of gene expression"/>
    <property type="evidence" value="ECO:0007669"/>
    <property type="project" value="TreeGrafter"/>
</dbReference>
<evidence type="ECO:0000313" key="16">
    <source>
        <dbReference type="Proteomes" id="UP001445335"/>
    </source>
</evidence>
<feature type="binding site" evidence="11">
    <location>
        <begin position="576"/>
        <end position="578"/>
    </location>
    <ligand>
        <name>FAD</name>
        <dbReference type="ChEBI" id="CHEBI:57692"/>
    </ligand>
</feature>
<dbReference type="Gene3D" id="1.10.579.10">
    <property type="entry name" value="DNA Cyclobutane Dipyrimidine Photolyase, subunit A, domain 3"/>
    <property type="match status" value="1"/>
</dbReference>
<evidence type="ECO:0000256" key="2">
    <source>
        <dbReference type="ARBA" id="ARBA00005862"/>
    </source>
</evidence>
<keyword evidence="5" id="KW-0547">Nucleotide-binding</keyword>
<organism evidence="15 16">
    <name type="scientific">Elliptochloris bilobata</name>
    <dbReference type="NCBI Taxonomy" id="381761"/>
    <lineage>
        <taxon>Eukaryota</taxon>
        <taxon>Viridiplantae</taxon>
        <taxon>Chlorophyta</taxon>
        <taxon>core chlorophytes</taxon>
        <taxon>Trebouxiophyceae</taxon>
        <taxon>Trebouxiophyceae incertae sedis</taxon>
        <taxon>Elliptochloris clade</taxon>
        <taxon>Elliptochloris</taxon>
    </lineage>
</organism>
<dbReference type="GO" id="GO:0005524">
    <property type="term" value="F:ATP binding"/>
    <property type="evidence" value="ECO:0007669"/>
    <property type="project" value="UniProtKB-KW"/>
</dbReference>
<feature type="site" description="Electron transfer via tryptophanyl radical" evidence="12">
    <location>
        <position position="510"/>
    </location>
</feature>
<evidence type="ECO:0000256" key="7">
    <source>
        <dbReference type="ARBA" id="ARBA00022840"/>
    </source>
</evidence>
<evidence type="ECO:0000256" key="1">
    <source>
        <dbReference type="ARBA" id="ARBA00001932"/>
    </source>
</evidence>
<dbReference type="PANTHER" id="PTHR11455">
    <property type="entry name" value="CRYPTOCHROME"/>
    <property type="match status" value="1"/>
</dbReference>
<feature type="site" description="Electron transfer via tryptophanyl radical" evidence="12">
    <location>
        <position position="563"/>
    </location>
</feature>
<keyword evidence="6 11" id="KW-0274">FAD</keyword>
<evidence type="ECO:0000256" key="8">
    <source>
        <dbReference type="ARBA" id="ARBA00022991"/>
    </source>
</evidence>
<name>A0AAW1SDE2_9CHLO</name>
<dbReference type="Pfam" id="PF00875">
    <property type="entry name" value="DNA_photolyase"/>
    <property type="match status" value="1"/>
</dbReference>
<keyword evidence="16" id="KW-1185">Reference proteome</keyword>
<proteinExistence type="inferred from homology"/>
<reference evidence="15 16" key="1">
    <citation type="journal article" date="2024" name="Nat. Commun.">
        <title>Phylogenomics reveals the evolutionary origins of lichenization in chlorophyte algae.</title>
        <authorList>
            <person name="Puginier C."/>
            <person name="Libourel C."/>
            <person name="Otte J."/>
            <person name="Skaloud P."/>
            <person name="Haon M."/>
            <person name="Grisel S."/>
            <person name="Petersen M."/>
            <person name="Berrin J.G."/>
            <person name="Delaux P.M."/>
            <person name="Dal Grande F."/>
            <person name="Keller J."/>
        </authorList>
    </citation>
    <scope>NUCLEOTIDE SEQUENCE [LARGE SCALE GENOMIC DNA]</scope>
    <source>
        <strain evidence="15 16">SAG 245.80</strain>
    </source>
</reference>
<dbReference type="InterPro" id="IPR014729">
    <property type="entry name" value="Rossmann-like_a/b/a_fold"/>
</dbReference>
<keyword evidence="10" id="KW-0411">Iron-sulfur</keyword>
<dbReference type="CDD" id="cd02037">
    <property type="entry name" value="Mrp_NBP35"/>
    <property type="match status" value="1"/>
</dbReference>
<dbReference type="NCBIfam" id="TIGR02766">
    <property type="entry name" value="crypt_chrom_pln"/>
    <property type="match status" value="1"/>
</dbReference>
<evidence type="ECO:0000256" key="9">
    <source>
        <dbReference type="ARBA" id="ARBA00023004"/>
    </source>
</evidence>
<dbReference type="InterPro" id="IPR006050">
    <property type="entry name" value="DNA_photolyase_N"/>
</dbReference>
<dbReference type="PRINTS" id="PR00147">
    <property type="entry name" value="DNAPHOTLYASE"/>
</dbReference>
<dbReference type="EMBL" id="JALJOU010000005">
    <property type="protein sequence ID" value="KAK9843673.1"/>
    <property type="molecule type" value="Genomic_DNA"/>
</dbReference>
<feature type="binding site" evidence="11">
    <location>
        <position position="476"/>
    </location>
    <ligand>
        <name>FAD</name>
        <dbReference type="ChEBI" id="CHEBI:57692"/>
    </ligand>
</feature>
<dbReference type="Pfam" id="PF10609">
    <property type="entry name" value="ParA"/>
    <property type="match status" value="2"/>
</dbReference>
<dbReference type="GO" id="GO:0006139">
    <property type="term" value="P:nucleobase-containing compound metabolic process"/>
    <property type="evidence" value="ECO:0007669"/>
    <property type="project" value="UniProtKB-ARBA"/>
</dbReference>
<evidence type="ECO:0000256" key="12">
    <source>
        <dbReference type="PIRSR" id="PIRSR602081-2"/>
    </source>
</evidence>
<dbReference type="AlphaFoldDB" id="A0AAW1SDE2"/>
<dbReference type="InterPro" id="IPR036134">
    <property type="entry name" value="Crypto/Photolyase_FAD-like_sf"/>
</dbReference>
<dbReference type="GO" id="GO:0051536">
    <property type="term" value="F:iron-sulfur cluster binding"/>
    <property type="evidence" value="ECO:0007669"/>
    <property type="project" value="UniProtKB-KW"/>
</dbReference>
<dbReference type="Pfam" id="PF03441">
    <property type="entry name" value="FAD_binding_7"/>
    <property type="match status" value="1"/>
</dbReference>
<dbReference type="InterPro" id="IPR002081">
    <property type="entry name" value="Cryptochrome/DNA_photolyase_1"/>
</dbReference>
<dbReference type="GO" id="GO:0043153">
    <property type="term" value="P:entrainment of circadian clock by photoperiod"/>
    <property type="evidence" value="ECO:0007669"/>
    <property type="project" value="TreeGrafter"/>
</dbReference>
<dbReference type="InterPro" id="IPR014134">
    <property type="entry name" value="Cryptochrome_pln"/>
</dbReference>
<dbReference type="PANTHER" id="PTHR11455:SF18">
    <property type="entry name" value="SI:CH1073-390K14.1"/>
    <property type="match status" value="1"/>
</dbReference>
<dbReference type="GO" id="GO:0005737">
    <property type="term" value="C:cytoplasm"/>
    <property type="evidence" value="ECO:0007669"/>
    <property type="project" value="TreeGrafter"/>
</dbReference>
<comment type="cofactor">
    <cofactor evidence="1">
        <name>(6R)-5,10-methylene-5,6,7,8-tetrahydrofolate</name>
        <dbReference type="ChEBI" id="CHEBI:15636"/>
    </cofactor>
</comment>
<dbReference type="SUPFAM" id="SSF52540">
    <property type="entry name" value="P-loop containing nucleoside triphosphate hydrolases"/>
    <property type="match status" value="1"/>
</dbReference>
<dbReference type="InterPro" id="IPR036155">
    <property type="entry name" value="Crypto/Photolyase_N_sf"/>
</dbReference>
<dbReference type="GO" id="GO:0003677">
    <property type="term" value="F:DNA binding"/>
    <property type="evidence" value="ECO:0007669"/>
    <property type="project" value="TreeGrafter"/>
</dbReference>
<dbReference type="GO" id="GO:0003904">
    <property type="term" value="F:deoxyribodipyrimidine photo-lyase activity"/>
    <property type="evidence" value="ECO:0007669"/>
    <property type="project" value="TreeGrafter"/>
</dbReference>
<dbReference type="Proteomes" id="UP001445335">
    <property type="component" value="Unassembled WGS sequence"/>
</dbReference>
<feature type="site" description="Electron transfer via tryptophanyl radical" evidence="12">
    <location>
        <position position="586"/>
    </location>
</feature>
<evidence type="ECO:0000256" key="5">
    <source>
        <dbReference type="ARBA" id="ARBA00022741"/>
    </source>
</evidence>
<dbReference type="FunFam" id="1.10.579.10:FF:000003">
    <property type="entry name" value="Deoxyribodipyrimidine photo-lyase"/>
    <property type="match status" value="1"/>
</dbReference>
<dbReference type="SUPFAM" id="SSF52425">
    <property type="entry name" value="Cryptochrome/photolyase, N-terminal domain"/>
    <property type="match status" value="1"/>
</dbReference>
<evidence type="ECO:0000259" key="14">
    <source>
        <dbReference type="PROSITE" id="PS51645"/>
    </source>
</evidence>
<dbReference type="GO" id="GO:0005634">
    <property type="term" value="C:nucleus"/>
    <property type="evidence" value="ECO:0007669"/>
    <property type="project" value="TreeGrafter"/>
</dbReference>
<dbReference type="GO" id="GO:0071949">
    <property type="term" value="F:FAD binding"/>
    <property type="evidence" value="ECO:0007669"/>
    <property type="project" value="TreeGrafter"/>
</dbReference>
<protein>
    <recommendedName>
        <fullName evidence="14">Photolyase/cryptochrome alpha/beta domain-containing protein</fullName>
    </recommendedName>
</protein>
<dbReference type="InterPro" id="IPR033756">
    <property type="entry name" value="YlxH/NBP35"/>
</dbReference>